<dbReference type="AlphaFoldDB" id="A0A381RQC0"/>
<evidence type="ECO:0000259" key="5">
    <source>
        <dbReference type="PROSITE" id="PS50059"/>
    </source>
</evidence>
<evidence type="ECO:0000256" key="1">
    <source>
        <dbReference type="ARBA" id="ARBA00000971"/>
    </source>
</evidence>
<dbReference type="Gene3D" id="1.10.287.460">
    <property type="entry name" value="Peptidyl-prolyl cis-trans isomerase, FKBP-type, N-terminal domain"/>
    <property type="match status" value="1"/>
</dbReference>
<dbReference type="EMBL" id="UINC01002132">
    <property type="protein sequence ID" value="SUZ93259.1"/>
    <property type="molecule type" value="Genomic_DNA"/>
</dbReference>
<evidence type="ECO:0000313" key="6">
    <source>
        <dbReference type="EMBL" id="SUZ93259.1"/>
    </source>
</evidence>
<evidence type="ECO:0000256" key="4">
    <source>
        <dbReference type="ARBA" id="ARBA00023235"/>
    </source>
</evidence>
<dbReference type="EC" id="5.2.1.8" evidence="2"/>
<evidence type="ECO:0000256" key="2">
    <source>
        <dbReference type="ARBA" id="ARBA00013194"/>
    </source>
</evidence>
<feature type="domain" description="PPIase FKBP-type" evidence="5">
    <location>
        <begin position="160"/>
        <end position="252"/>
    </location>
</feature>
<proteinExistence type="predicted"/>
<dbReference type="PANTHER" id="PTHR43811">
    <property type="entry name" value="FKBP-TYPE PEPTIDYL-PROLYL CIS-TRANS ISOMERASE FKPA"/>
    <property type="match status" value="1"/>
</dbReference>
<evidence type="ECO:0000256" key="3">
    <source>
        <dbReference type="ARBA" id="ARBA00023110"/>
    </source>
</evidence>
<dbReference type="InterPro" id="IPR001179">
    <property type="entry name" value="PPIase_FKBP_dom"/>
</dbReference>
<protein>
    <recommendedName>
        <fullName evidence="2">peptidylprolyl isomerase</fullName>
        <ecNumber evidence="2">5.2.1.8</ecNumber>
    </recommendedName>
</protein>
<dbReference type="Pfam" id="PF01346">
    <property type="entry name" value="FKBP_N"/>
    <property type="match status" value="1"/>
</dbReference>
<dbReference type="InterPro" id="IPR036944">
    <property type="entry name" value="PPIase_FKBP_N_sf"/>
</dbReference>
<dbReference type="InterPro" id="IPR046357">
    <property type="entry name" value="PPIase_dom_sf"/>
</dbReference>
<comment type="catalytic activity">
    <reaction evidence="1">
        <text>[protein]-peptidylproline (omega=180) = [protein]-peptidylproline (omega=0)</text>
        <dbReference type="Rhea" id="RHEA:16237"/>
        <dbReference type="Rhea" id="RHEA-COMP:10747"/>
        <dbReference type="Rhea" id="RHEA-COMP:10748"/>
        <dbReference type="ChEBI" id="CHEBI:83833"/>
        <dbReference type="ChEBI" id="CHEBI:83834"/>
        <dbReference type="EC" id="5.2.1.8"/>
    </reaction>
</comment>
<gene>
    <name evidence="6" type="ORF">METZ01_LOCUS46113</name>
</gene>
<sequence length="253" mass="28584">MDIKKLLPITIFIAIIFIAIAFNQNDDSPSVSDETTLNTFKDSVSYSMGINIGKNLPSYADIDKELIKKGLDDFFTNEDPLLNVAERQEILMKFNIEMAGFEREDMREIGEKFQKLSRENKIKGQEFLDENKTKEGVLVKRSNLQFKRIVTGTGDIPDYDDEVTVHYSGYLIDGHKFDSSYDRSTPATFPVKGVIPGWTEILQMMPVGSKWEVYIPYNLAYGESGVQGEEVGTFVIPPASVLIFEIELLGIVK</sequence>
<name>A0A381RQC0_9ZZZZ</name>
<dbReference type="InterPro" id="IPR000774">
    <property type="entry name" value="PPIase_FKBP_N"/>
</dbReference>
<dbReference type="Gene3D" id="3.10.50.40">
    <property type="match status" value="1"/>
</dbReference>
<keyword evidence="3" id="KW-0697">Rotamase</keyword>
<dbReference type="PROSITE" id="PS50059">
    <property type="entry name" value="FKBP_PPIASE"/>
    <property type="match status" value="1"/>
</dbReference>
<dbReference type="PANTHER" id="PTHR43811:SF19">
    <property type="entry name" value="39 KDA FK506-BINDING NUCLEAR PROTEIN"/>
    <property type="match status" value="1"/>
</dbReference>
<accession>A0A381RQC0</accession>
<dbReference type="Pfam" id="PF00254">
    <property type="entry name" value="FKBP_C"/>
    <property type="match status" value="1"/>
</dbReference>
<organism evidence="6">
    <name type="scientific">marine metagenome</name>
    <dbReference type="NCBI Taxonomy" id="408172"/>
    <lineage>
        <taxon>unclassified sequences</taxon>
        <taxon>metagenomes</taxon>
        <taxon>ecological metagenomes</taxon>
    </lineage>
</organism>
<dbReference type="GO" id="GO:0006457">
    <property type="term" value="P:protein folding"/>
    <property type="evidence" value="ECO:0007669"/>
    <property type="project" value="InterPro"/>
</dbReference>
<dbReference type="SUPFAM" id="SSF54534">
    <property type="entry name" value="FKBP-like"/>
    <property type="match status" value="1"/>
</dbReference>
<keyword evidence="4" id="KW-0413">Isomerase</keyword>
<reference evidence="6" key="1">
    <citation type="submission" date="2018-05" db="EMBL/GenBank/DDBJ databases">
        <authorList>
            <person name="Lanie J.A."/>
            <person name="Ng W.-L."/>
            <person name="Kazmierczak K.M."/>
            <person name="Andrzejewski T.M."/>
            <person name="Davidsen T.M."/>
            <person name="Wayne K.J."/>
            <person name="Tettelin H."/>
            <person name="Glass J.I."/>
            <person name="Rusch D."/>
            <person name="Podicherti R."/>
            <person name="Tsui H.-C.T."/>
            <person name="Winkler M.E."/>
        </authorList>
    </citation>
    <scope>NUCLEOTIDE SEQUENCE</scope>
</reference>
<dbReference type="GO" id="GO:0003755">
    <property type="term" value="F:peptidyl-prolyl cis-trans isomerase activity"/>
    <property type="evidence" value="ECO:0007669"/>
    <property type="project" value="UniProtKB-KW"/>
</dbReference>